<dbReference type="InterPro" id="IPR002850">
    <property type="entry name" value="PIN_toxin-like"/>
</dbReference>
<dbReference type="STRING" id="1802061.A3A93_04935"/>
<sequence>MRVFFDASVIIAALLSKTGGSSLLFQYIQRKTITGITSQTVIEEVLEEDKPEKLNKSSSETEEFIAQSGLVVCEHMREEEVVLYKDKVNIEDAHLFAGAYLTNCTHLVSLDKKHVLKADIQKLFLPLRVVSPKQLLEEIVKTVYNKV</sequence>
<name>A0A1F7J0P0_9BACT</name>
<dbReference type="InterPro" id="IPR029060">
    <property type="entry name" value="PIN-like_dom_sf"/>
</dbReference>
<accession>A0A1F7J0P0</accession>
<comment type="caution">
    <text evidence="2">The sequence shown here is derived from an EMBL/GenBank/DDBJ whole genome shotgun (WGS) entry which is preliminary data.</text>
</comment>
<evidence type="ECO:0000313" key="2">
    <source>
        <dbReference type="EMBL" id="OGK49181.1"/>
    </source>
</evidence>
<organism evidence="2 3">
    <name type="scientific">Candidatus Roizmanbacteria bacterium RIFCSPLOWO2_01_FULL_38_12</name>
    <dbReference type="NCBI Taxonomy" id="1802061"/>
    <lineage>
        <taxon>Bacteria</taxon>
        <taxon>Candidatus Roizmaniibacteriota</taxon>
    </lineage>
</organism>
<feature type="domain" description="PIN" evidence="1">
    <location>
        <begin position="2"/>
        <end position="113"/>
    </location>
</feature>
<reference evidence="2 3" key="1">
    <citation type="journal article" date="2016" name="Nat. Commun.">
        <title>Thousands of microbial genomes shed light on interconnected biogeochemical processes in an aquifer system.</title>
        <authorList>
            <person name="Anantharaman K."/>
            <person name="Brown C.T."/>
            <person name="Hug L.A."/>
            <person name="Sharon I."/>
            <person name="Castelle C.J."/>
            <person name="Probst A.J."/>
            <person name="Thomas B.C."/>
            <person name="Singh A."/>
            <person name="Wilkins M.J."/>
            <person name="Karaoz U."/>
            <person name="Brodie E.L."/>
            <person name="Williams K.H."/>
            <person name="Hubbard S.S."/>
            <person name="Banfield J.F."/>
        </authorList>
    </citation>
    <scope>NUCLEOTIDE SEQUENCE [LARGE SCALE GENOMIC DNA]</scope>
</reference>
<evidence type="ECO:0000313" key="3">
    <source>
        <dbReference type="Proteomes" id="UP000177141"/>
    </source>
</evidence>
<dbReference type="SUPFAM" id="SSF88723">
    <property type="entry name" value="PIN domain-like"/>
    <property type="match status" value="1"/>
</dbReference>
<dbReference type="Pfam" id="PF13470">
    <property type="entry name" value="PIN_3"/>
    <property type="match status" value="1"/>
</dbReference>
<gene>
    <name evidence="2" type="ORF">A3A93_04935</name>
</gene>
<evidence type="ECO:0000259" key="1">
    <source>
        <dbReference type="Pfam" id="PF13470"/>
    </source>
</evidence>
<dbReference type="AlphaFoldDB" id="A0A1F7J0P0"/>
<dbReference type="CDD" id="cd09854">
    <property type="entry name" value="PIN_VapC-like"/>
    <property type="match status" value="1"/>
</dbReference>
<protein>
    <submittedName>
        <fullName evidence="2">Putative toxin-antitoxin system toxin component, PIN family</fullName>
    </submittedName>
</protein>
<proteinExistence type="predicted"/>
<dbReference type="InterPro" id="IPR002716">
    <property type="entry name" value="PIN_dom"/>
</dbReference>
<dbReference type="Proteomes" id="UP000177141">
    <property type="component" value="Unassembled WGS sequence"/>
</dbReference>
<dbReference type="EMBL" id="MGAL01000004">
    <property type="protein sequence ID" value="OGK49181.1"/>
    <property type="molecule type" value="Genomic_DNA"/>
</dbReference>
<dbReference type="NCBIfam" id="TIGR00305">
    <property type="entry name" value="putative toxin-antitoxin system toxin component, PIN family"/>
    <property type="match status" value="1"/>
</dbReference>